<sequence>MGHMKKREGFGVKDQRRSGGQQPICEDTWLSTGGEGSFTRAPVICTVTNETSLVTGTDELPQGPAHCSYANDTNCGSDSPTPASASSLQHGPLVTWGRGTHVSSIIVPFNPMVQSWLYAFAPPLSPLPFDSYVFCAASTKGEKQDIKVWRRFMHCSSCLCL</sequence>
<keyword evidence="3" id="KW-1185">Reference proteome</keyword>
<comment type="caution">
    <text evidence="2">The sequence shown here is derived from an EMBL/GenBank/DDBJ whole genome shotgun (WGS) entry which is preliminary data.</text>
</comment>
<organism evidence="2 3">
    <name type="scientific">Pleuronectes platessa</name>
    <name type="common">European plaice</name>
    <dbReference type="NCBI Taxonomy" id="8262"/>
    <lineage>
        <taxon>Eukaryota</taxon>
        <taxon>Metazoa</taxon>
        <taxon>Chordata</taxon>
        <taxon>Craniata</taxon>
        <taxon>Vertebrata</taxon>
        <taxon>Euteleostomi</taxon>
        <taxon>Actinopterygii</taxon>
        <taxon>Neopterygii</taxon>
        <taxon>Teleostei</taxon>
        <taxon>Neoteleostei</taxon>
        <taxon>Acanthomorphata</taxon>
        <taxon>Carangaria</taxon>
        <taxon>Pleuronectiformes</taxon>
        <taxon>Pleuronectoidei</taxon>
        <taxon>Pleuronectidae</taxon>
        <taxon>Pleuronectes</taxon>
    </lineage>
</organism>
<dbReference type="EMBL" id="CADEAL010000316">
    <property type="protein sequence ID" value="CAB1418305.1"/>
    <property type="molecule type" value="Genomic_DNA"/>
</dbReference>
<evidence type="ECO:0000313" key="3">
    <source>
        <dbReference type="Proteomes" id="UP001153269"/>
    </source>
</evidence>
<feature type="compositionally biased region" description="Basic and acidic residues" evidence="1">
    <location>
        <begin position="7"/>
        <end position="17"/>
    </location>
</feature>
<gene>
    <name evidence="2" type="ORF">PLEPLA_LOCUS6129</name>
</gene>
<accession>A0A9N7Y4R7</accession>
<dbReference type="AlphaFoldDB" id="A0A9N7Y4R7"/>
<reference evidence="2" key="1">
    <citation type="submission" date="2020-03" db="EMBL/GenBank/DDBJ databases">
        <authorList>
            <person name="Weist P."/>
        </authorList>
    </citation>
    <scope>NUCLEOTIDE SEQUENCE</scope>
</reference>
<name>A0A9N7Y4R7_PLEPL</name>
<feature type="region of interest" description="Disordered" evidence="1">
    <location>
        <begin position="1"/>
        <end position="31"/>
    </location>
</feature>
<proteinExistence type="predicted"/>
<evidence type="ECO:0000313" key="2">
    <source>
        <dbReference type="EMBL" id="CAB1418305.1"/>
    </source>
</evidence>
<evidence type="ECO:0000256" key="1">
    <source>
        <dbReference type="SAM" id="MobiDB-lite"/>
    </source>
</evidence>
<protein>
    <submittedName>
        <fullName evidence="2">Uncharacterized protein</fullName>
    </submittedName>
</protein>
<dbReference type="Proteomes" id="UP001153269">
    <property type="component" value="Unassembled WGS sequence"/>
</dbReference>